<keyword evidence="9" id="KW-1185">Reference proteome</keyword>
<feature type="binding site" evidence="7">
    <location>
        <position position="117"/>
    </location>
    <ligand>
        <name>ATP</name>
        <dbReference type="ChEBI" id="CHEBI:30616"/>
    </ligand>
</feature>
<comment type="cofactor">
    <cofactor evidence="7">
        <name>Mg(2+)</name>
        <dbReference type="ChEBI" id="CHEBI:18420"/>
    </cofactor>
    <text evidence="7">Binds 1 Mg(2+) ion per subunit.</text>
</comment>
<comment type="pathway">
    <text evidence="7">Metabolic intermediate biosynthesis; chorismate biosynthesis; chorismate from D-erythrose 4-phosphate and phosphoenolpyruvate: step 5/7.</text>
</comment>
<evidence type="ECO:0000256" key="1">
    <source>
        <dbReference type="ARBA" id="ARBA00022605"/>
    </source>
</evidence>
<evidence type="ECO:0000256" key="3">
    <source>
        <dbReference type="ARBA" id="ARBA00022741"/>
    </source>
</evidence>
<dbReference type="Gene3D" id="3.40.50.300">
    <property type="entry name" value="P-loop containing nucleotide triphosphate hydrolases"/>
    <property type="match status" value="1"/>
</dbReference>
<evidence type="ECO:0000256" key="5">
    <source>
        <dbReference type="ARBA" id="ARBA00022840"/>
    </source>
</evidence>
<accession>A0ABY1NCL8</accession>
<keyword evidence="1 7" id="KW-0028">Amino-acid biosynthesis</keyword>
<keyword evidence="6 7" id="KW-0057">Aromatic amino acid biosynthesis</keyword>
<comment type="caution">
    <text evidence="8">The sequence shown here is derived from an EMBL/GenBank/DDBJ whole genome shotgun (WGS) entry which is preliminary data.</text>
</comment>
<keyword evidence="7" id="KW-0963">Cytoplasm</keyword>
<comment type="similarity">
    <text evidence="7">Belongs to the shikimate kinase family.</text>
</comment>
<comment type="catalytic activity">
    <reaction evidence="7">
        <text>shikimate + ATP = 3-phosphoshikimate + ADP + H(+)</text>
        <dbReference type="Rhea" id="RHEA:13121"/>
        <dbReference type="ChEBI" id="CHEBI:15378"/>
        <dbReference type="ChEBI" id="CHEBI:30616"/>
        <dbReference type="ChEBI" id="CHEBI:36208"/>
        <dbReference type="ChEBI" id="CHEBI:145989"/>
        <dbReference type="ChEBI" id="CHEBI:456216"/>
        <dbReference type="EC" id="2.7.1.71"/>
    </reaction>
</comment>
<gene>
    <name evidence="7" type="primary">aroK</name>
    <name evidence="8" type="ORF">SAMN06265339_0377</name>
</gene>
<proteinExistence type="inferred from homology"/>
<evidence type="ECO:0000256" key="4">
    <source>
        <dbReference type="ARBA" id="ARBA00022777"/>
    </source>
</evidence>
<comment type="function">
    <text evidence="7">Catalyzes the specific phosphorylation of the 3-hydroxyl group of shikimic acid using ATP as a cosubstrate.</text>
</comment>
<dbReference type="HAMAP" id="MF_00109">
    <property type="entry name" value="Shikimate_kinase"/>
    <property type="match status" value="1"/>
</dbReference>
<feature type="binding site" evidence="7">
    <location>
        <begin position="10"/>
        <end position="15"/>
    </location>
    <ligand>
        <name>ATP</name>
        <dbReference type="ChEBI" id="CHEBI:30616"/>
    </ligand>
</feature>
<dbReference type="PANTHER" id="PTHR21087:SF16">
    <property type="entry name" value="SHIKIMATE KINASE 1, CHLOROPLASTIC"/>
    <property type="match status" value="1"/>
</dbReference>
<dbReference type="PRINTS" id="PR01100">
    <property type="entry name" value="SHIKIMTKNASE"/>
</dbReference>
<reference evidence="8 9" key="1">
    <citation type="submission" date="2017-05" db="EMBL/GenBank/DDBJ databases">
        <authorList>
            <person name="Varghese N."/>
            <person name="Submissions S."/>
        </authorList>
    </citation>
    <scope>NUCLEOTIDE SEQUENCE [LARGE SCALE GENOMIC DNA]</scope>
    <source>
        <strain evidence="8 9">DSM 15522</strain>
    </source>
</reference>
<sequence>MKIALAGFMGCGKSSVGKVVAKELGWKFLDLDEEIERVTGKKIREIFESGGEEKFRRVEREVLESVLNREGNLVISLGGGTPTWGDNLSLLKEKALLIYLDTPFDVLWKRIEGDRERPLASLGKEKVKALFERRKKFYEEADLIVDTSGKSVEDVAEEVLTAFKEFVGSSRDENKG</sequence>
<evidence type="ECO:0000256" key="7">
    <source>
        <dbReference type="HAMAP-Rule" id="MF_00109"/>
    </source>
</evidence>
<feature type="binding site" evidence="7">
    <location>
        <position position="134"/>
    </location>
    <ligand>
        <name>substrate</name>
    </ligand>
</feature>
<dbReference type="CDD" id="cd00464">
    <property type="entry name" value="SK"/>
    <property type="match status" value="1"/>
</dbReference>
<organism evidence="8 9">
    <name type="scientific">Desulfurobacterium pacificum</name>
    <dbReference type="NCBI Taxonomy" id="240166"/>
    <lineage>
        <taxon>Bacteria</taxon>
        <taxon>Pseudomonadati</taxon>
        <taxon>Aquificota</taxon>
        <taxon>Aquificia</taxon>
        <taxon>Desulfurobacteriales</taxon>
        <taxon>Desulfurobacteriaceae</taxon>
        <taxon>Desulfurobacterium</taxon>
    </lineage>
</organism>
<evidence type="ECO:0000256" key="6">
    <source>
        <dbReference type="ARBA" id="ARBA00023141"/>
    </source>
</evidence>
<keyword evidence="5 7" id="KW-0067">ATP-binding</keyword>
<comment type="caution">
    <text evidence="7">Lacks conserved residue(s) required for the propagation of feature annotation.</text>
</comment>
<dbReference type="GO" id="GO:0016301">
    <property type="term" value="F:kinase activity"/>
    <property type="evidence" value="ECO:0007669"/>
    <property type="project" value="UniProtKB-KW"/>
</dbReference>
<comment type="subcellular location">
    <subcellularLocation>
        <location evidence="7">Cytoplasm</location>
    </subcellularLocation>
</comment>
<keyword evidence="7" id="KW-0479">Metal-binding</keyword>
<dbReference type="InterPro" id="IPR000623">
    <property type="entry name" value="Shikimate_kinase/TSH1"/>
</dbReference>
<dbReference type="SUPFAM" id="SSF52540">
    <property type="entry name" value="P-loop containing nucleoside triphosphate hydrolases"/>
    <property type="match status" value="1"/>
</dbReference>
<dbReference type="Pfam" id="PF01202">
    <property type="entry name" value="SKI"/>
    <property type="match status" value="1"/>
</dbReference>
<dbReference type="InterPro" id="IPR031322">
    <property type="entry name" value="Shikimate/glucono_kinase"/>
</dbReference>
<dbReference type="EC" id="2.7.1.71" evidence="7"/>
<evidence type="ECO:0000313" key="8">
    <source>
        <dbReference type="EMBL" id="SMP06466.1"/>
    </source>
</evidence>
<keyword evidence="2 7" id="KW-0808">Transferase</keyword>
<protein>
    <recommendedName>
        <fullName evidence="7">Shikimate kinase</fullName>
        <shortName evidence="7">SK</shortName>
        <ecNumber evidence="7">2.7.1.71</ecNumber>
    </recommendedName>
</protein>
<keyword evidence="7" id="KW-0460">Magnesium</keyword>
<feature type="binding site" evidence="7">
    <location>
        <position position="32"/>
    </location>
    <ligand>
        <name>substrate</name>
    </ligand>
</feature>
<dbReference type="EMBL" id="FXUB01000001">
    <property type="protein sequence ID" value="SMP06466.1"/>
    <property type="molecule type" value="Genomic_DNA"/>
</dbReference>
<keyword evidence="4 7" id="KW-0418">Kinase</keyword>
<dbReference type="RefSeq" id="WP_283399883.1">
    <property type="nucleotide sequence ID" value="NZ_FXUB01000001.1"/>
</dbReference>
<evidence type="ECO:0000313" key="9">
    <source>
        <dbReference type="Proteomes" id="UP001157911"/>
    </source>
</evidence>
<feature type="binding site" evidence="7">
    <location>
        <position position="56"/>
    </location>
    <ligand>
        <name>substrate</name>
    </ligand>
</feature>
<keyword evidence="3 7" id="KW-0547">Nucleotide-binding</keyword>
<dbReference type="InterPro" id="IPR027417">
    <property type="entry name" value="P-loop_NTPase"/>
</dbReference>
<evidence type="ECO:0000256" key="2">
    <source>
        <dbReference type="ARBA" id="ARBA00022679"/>
    </source>
</evidence>
<feature type="binding site" evidence="7">
    <location>
        <position position="79"/>
    </location>
    <ligand>
        <name>substrate</name>
    </ligand>
</feature>
<feature type="binding site" evidence="7">
    <location>
        <position position="14"/>
    </location>
    <ligand>
        <name>Mg(2+)</name>
        <dbReference type="ChEBI" id="CHEBI:18420"/>
    </ligand>
</feature>
<comment type="subunit">
    <text evidence="7">Monomer.</text>
</comment>
<dbReference type="Proteomes" id="UP001157911">
    <property type="component" value="Unassembled WGS sequence"/>
</dbReference>
<dbReference type="PANTHER" id="PTHR21087">
    <property type="entry name" value="SHIKIMATE KINASE"/>
    <property type="match status" value="1"/>
</dbReference>
<name>A0ABY1NCL8_9BACT</name>